<dbReference type="SMART" id="SM00318">
    <property type="entry name" value="SNc"/>
    <property type="match status" value="1"/>
</dbReference>
<evidence type="ECO:0000313" key="3">
    <source>
        <dbReference type="EMBL" id="SHH76804.1"/>
    </source>
</evidence>
<evidence type="ECO:0000313" key="4">
    <source>
        <dbReference type="Proteomes" id="UP000184221"/>
    </source>
</evidence>
<dbReference type="Pfam" id="PF00565">
    <property type="entry name" value="SNase"/>
    <property type="match status" value="1"/>
</dbReference>
<dbReference type="PROSITE" id="PS50830">
    <property type="entry name" value="TNASE_3"/>
    <property type="match status" value="1"/>
</dbReference>
<dbReference type="PANTHER" id="PTHR12302">
    <property type="entry name" value="EBNA2 BINDING PROTEIN P100"/>
    <property type="match status" value="1"/>
</dbReference>
<keyword evidence="3" id="KW-0378">Hydrolase</keyword>
<gene>
    <name evidence="3" type="ORF">SAMN05443551_2975</name>
</gene>
<organism evidence="3 4">
    <name type="scientific">Marivita hallyeonensis</name>
    <dbReference type="NCBI Taxonomy" id="996342"/>
    <lineage>
        <taxon>Bacteria</taxon>
        <taxon>Pseudomonadati</taxon>
        <taxon>Pseudomonadota</taxon>
        <taxon>Alphaproteobacteria</taxon>
        <taxon>Rhodobacterales</taxon>
        <taxon>Roseobacteraceae</taxon>
        <taxon>Marivita</taxon>
    </lineage>
</organism>
<feature type="chain" id="PRO_5013042218" evidence="1">
    <location>
        <begin position="20"/>
        <end position="243"/>
    </location>
</feature>
<dbReference type="Gene3D" id="2.40.50.90">
    <property type="match status" value="1"/>
</dbReference>
<dbReference type="AlphaFoldDB" id="A0A1M5VP93"/>
<dbReference type="InterPro" id="IPR035437">
    <property type="entry name" value="SNase_OB-fold_sf"/>
</dbReference>
<keyword evidence="3" id="KW-0540">Nuclease</keyword>
<dbReference type="SUPFAM" id="SSF50199">
    <property type="entry name" value="Staphylococcal nuclease"/>
    <property type="match status" value="1"/>
</dbReference>
<accession>A0A1M5VP93</accession>
<protein>
    <submittedName>
        <fullName evidence="3">Endonuclease YncB, thermonuclease family</fullName>
    </submittedName>
</protein>
<dbReference type="OrthoDB" id="9805504at2"/>
<feature type="signal peptide" evidence="1">
    <location>
        <begin position="1"/>
        <end position="19"/>
    </location>
</feature>
<dbReference type="RefSeq" id="WP_072778673.1">
    <property type="nucleotide sequence ID" value="NZ_FQXC01000004.1"/>
</dbReference>
<dbReference type="GO" id="GO:0004519">
    <property type="term" value="F:endonuclease activity"/>
    <property type="evidence" value="ECO:0007669"/>
    <property type="project" value="UniProtKB-KW"/>
</dbReference>
<dbReference type="EMBL" id="FQXC01000004">
    <property type="protein sequence ID" value="SHH76804.1"/>
    <property type="molecule type" value="Genomic_DNA"/>
</dbReference>
<feature type="domain" description="TNase-like" evidence="2">
    <location>
        <begin position="26"/>
        <end position="119"/>
    </location>
</feature>
<evidence type="ECO:0000256" key="1">
    <source>
        <dbReference type="SAM" id="SignalP"/>
    </source>
</evidence>
<dbReference type="STRING" id="996342.SAMN05443551_2975"/>
<reference evidence="3 4" key="1">
    <citation type="submission" date="2016-11" db="EMBL/GenBank/DDBJ databases">
        <authorList>
            <person name="Jaros S."/>
            <person name="Januszkiewicz K."/>
            <person name="Wedrychowicz H."/>
        </authorList>
    </citation>
    <scope>NUCLEOTIDE SEQUENCE [LARGE SCALE GENOMIC DNA]</scope>
    <source>
        <strain evidence="3 4">DSM 29431</strain>
    </source>
</reference>
<keyword evidence="1" id="KW-0732">Signal</keyword>
<evidence type="ECO:0000259" key="2">
    <source>
        <dbReference type="PROSITE" id="PS50830"/>
    </source>
</evidence>
<dbReference type="InterPro" id="IPR016071">
    <property type="entry name" value="Staphylococal_nuclease_OB-fold"/>
</dbReference>
<dbReference type="Proteomes" id="UP000184221">
    <property type="component" value="Unassembled WGS sequence"/>
</dbReference>
<dbReference type="PANTHER" id="PTHR12302:SF26">
    <property type="entry name" value="BLR1266 PROTEIN"/>
    <property type="match status" value="1"/>
</dbReference>
<sequence>MLRFFCISALVFTAHLAQAGPEGTVRVIDGDTFEVGGTTVRLHAIDAPETDQMCGDANSPAWPCGEWVRAETRALFHGRYARCTATDTDRYGRTVGTCTIDGRDAGEVLVSEGLAFAYRRYGMDYDLAEKGAAVNARGLHATGVMSPAAFRSAQRARARPATETGAKTVTVNRGAPERRRLLPNALNSNCTIKGNVSPNSGERIYHVPGQEYYDKTRISLTKGERWFCTEAEAQAAGWRKARK</sequence>
<keyword evidence="4" id="KW-1185">Reference proteome</keyword>
<name>A0A1M5VP93_9RHOB</name>
<proteinExistence type="predicted"/>
<keyword evidence="3" id="KW-0255">Endonuclease</keyword>